<dbReference type="GO" id="GO:0006281">
    <property type="term" value="P:DNA repair"/>
    <property type="evidence" value="ECO:0007669"/>
    <property type="project" value="UniProtKB-KW"/>
</dbReference>
<dbReference type="GO" id="GO:0003678">
    <property type="term" value="F:DNA helicase activity"/>
    <property type="evidence" value="ECO:0007669"/>
    <property type="project" value="TreeGrafter"/>
</dbReference>
<evidence type="ECO:0000313" key="11">
    <source>
        <dbReference type="Proteomes" id="UP000713222"/>
    </source>
</evidence>
<keyword evidence="6" id="KW-0238">DNA-binding</keyword>
<reference evidence="10" key="1">
    <citation type="submission" date="2018-10" db="EMBL/GenBank/DDBJ databases">
        <title>Iterative Subtractive Binning of Freshwater Chronoseries Metagenomes Recovers Nearly Complete Genomes from over Four Hundred Novel Species.</title>
        <authorList>
            <person name="Rodriguez-R L.M."/>
            <person name="Tsementzi D."/>
            <person name="Luo C."/>
            <person name="Konstantinidis K.T."/>
        </authorList>
    </citation>
    <scope>NUCLEOTIDE SEQUENCE</scope>
    <source>
        <strain evidence="10">WB7_6_001</strain>
    </source>
</reference>
<dbReference type="PROSITE" id="PS51194">
    <property type="entry name" value="HELICASE_CTER"/>
    <property type="match status" value="1"/>
</dbReference>
<evidence type="ECO:0000256" key="7">
    <source>
        <dbReference type="ARBA" id="ARBA00023204"/>
    </source>
</evidence>
<dbReference type="InterPro" id="IPR014001">
    <property type="entry name" value="Helicase_ATP-bd"/>
</dbReference>
<comment type="caution">
    <text evidence="10">The sequence shown here is derived from an EMBL/GenBank/DDBJ whole genome shotgun (WGS) entry which is preliminary data.</text>
</comment>
<dbReference type="AlphaFoldDB" id="A0A964V4V6"/>
<dbReference type="Gene3D" id="3.40.50.300">
    <property type="entry name" value="P-loop containing nucleotide triphosphate hydrolases"/>
    <property type="match status" value="2"/>
</dbReference>
<dbReference type="PANTHER" id="PTHR47964:SF1">
    <property type="entry name" value="ATP-DEPENDENT DNA HELICASE HOMOLOG RECG, CHLOROPLASTIC"/>
    <property type="match status" value="1"/>
</dbReference>
<dbReference type="CDD" id="cd04488">
    <property type="entry name" value="RecG_wedge_OBF"/>
    <property type="match status" value="1"/>
</dbReference>
<dbReference type="EMBL" id="RGET01000027">
    <property type="protein sequence ID" value="NBN87939.1"/>
    <property type="molecule type" value="Genomic_DNA"/>
</dbReference>
<dbReference type="Pfam" id="PF00270">
    <property type="entry name" value="DEAD"/>
    <property type="match status" value="1"/>
</dbReference>
<evidence type="ECO:0000256" key="1">
    <source>
        <dbReference type="ARBA" id="ARBA00022741"/>
    </source>
</evidence>
<dbReference type="CDD" id="cd17992">
    <property type="entry name" value="DEXHc_RecG"/>
    <property type="match status" value="1"/>
</dbReference>
<dbReference type="Gene3D" id="2.40.50.140">
    <property type="entry name" value="Nucleic acid-binding proteins"/>
    <property type="match status" value="1"/>
</dbReference>
<keyword evidence="7" id="KW-0234">DNA repair</keyword>
<evidence type="ECO:0000256" key="4">
    <source>
        <dbReference type="ARBA" id="ARBA00022806"/>
    </source>
</evidence>
<protein>
    <submittedName>
        <fullName evidence="10">ATP-dependent DNA helicase RecG</fullName>
    </submittedName>
</protein>
<evidence type="ECO:0000256" key="5">
    <source>
        <dbReference type="ARBA" id="ARBA00022840"/>
    </source>
</evidence>
<keyword evidence="4 10" id="KW-0347">Helicase</keyword>
<evidence type="ECO:0000259" key="9">
    <source>
        <dbReference type="PROSITE" id="PS51194"/>
    </source>
</evidence>
<dbReference type="InterPro" id="IPR027417">
    <property type="entry name" value="P-loop_NTPase"/>
</dbReference>
<dbReference type="SUPFAM" id="SSF52540">
    <property type="entry name" value="P-loop containing nucleoside triphosphate hydrolases"/>
    <property type="match status" value="2"/>
</dbReference>
<dbReference type="PANTHER" id="PTHR47964">
    <property type="entry name" value="ATP-DEPENDENT DNA HELICASE HOMOLOG RECG, CHLOROPLASTIC"/>
    <property type="match status" value="1"/>
</dbReference>
<feature type="domain" description="Helicase C-terminal" evidence="9">
    <location>
        <begin position="401"/>
        <end position="560"/>
    </location>
</feature>
<feature type="domain" description="Helicase ATP-binding" evidence="8">
    <location>
        <begin position="220"/>
        <end position="382"/>
    </location>
</feature>
<dbReference type="InterPro" id="IPR001650">
    <property type="entry name" value="Helicase_C-like"/>
</dbReference>
<dbReference type="SMART" id="SM00490">
    <property type="entry name" value="HELICc"/>
    <property type="match status" value="1"/>
</dbReference>
<dbReference type="InterPro" id="IPR047112">
    <property type="entry name" value="RecG/Mfd"/>
</dbReference>
<feature type="non-terminal residue" evidence="10">
    <location>
        <position position="1"/>
    </location>
</feature>
<evidence type="ECO:0000256" key="6">
    <source>
        <dbReference type="ARBA" id="ARBA00023125"/>
    </source>
</evidence>
<evidence type="ECO:0000256" key="3">
    <source>
        <dbReference type="ARBA" id="ARBA00022801"/>
    </source>
</evidence>
<dbReference type="SMART" id="SM00487">
    <property type="entry name" value="DEXDc"/>
    <property type="match status" value="1"/>
</dbReference>
<dbReference type="Pfam" id="PF00271">
    <property type="entry name" value="Helicase_C"/>
    <property type="match status" value="1"/>
</dbReference>
<sequence length="629" mass="72291">GKISTIFVKVKKHNFPRIRRLPNIVQCYDDTGEINIVFFNSREKYIKEMLPLNSEVIISGKINIYKNKYQITNPDYITSVNNEEKVSKIMPTYSSLKGISNKTINKIYENIAKNIPDVPEWHRDIVIKNNKWSNFKDSLIQLHNPKKLEDLNKNSLAYERISFDEIFSNLLIFSQIKKKNLTIYKKPKLFTSEYKDKVIKNLSFTLTNDQENIIKEIEDDLSRNRKMLRLLQGDVGSGKTIISIISGINVIASGFQVALMCPTEILATQHLNLIQSITNKLNIKVEILSSGINKKKQNEIKKELIDGKINFLIGTHSLFQESVTFNNLGLIIIDEQHKFGVKQRINLSEKGGNNCDVLLMSATPIPRTLILSTYGDMDISTLKEKPFKKTKIITNIIPENKISDLINLIKKKIETKQQVYWICPLIEESKKVKLTPVIDRFEYLKKYFPENISVLHGNLKNDEKIKVMKDFLDKKFSILISTTVVEVGVDNQNSNTIIIENSERFGLAQLHQLRGRVGRGNEDGECILIYSKSISENGKKRLKILKDSNDGFYISEQDLKLRGFGDIIGYKQSGEKDFIVADPMYHAHLFELAKNESDFYTEANLSIDKFTMLLKFFKKDKILNIIDTG</sequence>
<dbReference type="PROSITE" id="PS51192">
    <property type="entry name" value="HELICASE_ATP_BIND_1"/>
    <property type="match status" value="1"/>
</dbReference>
<evidence type="ECO:0000256" key="2">
    <source>
        <dbReference type="ARBA" id="ARBA00022763"/>
    </source>
</evidence>
<keyword evidence="1" id="KW-0547">Nucleotide-binding</keyword>
<accession>A0A964V4V6</accession>
<keyword evidence="5" id="KW-0067">ATP-binding</keyword>
<dbReference type="InterPro" id="IPR012340">
    <property type="entry name" value="NA-bd_OB-fold"/>
</dbReference>
<dbReference type="InterPro" id="IPR004365">
    <property type="entry name" value="NA-bd_OB_tRNA"/>
</dbReference>
<dbReference type="InterPro" id="IPR011545">
    <property type="entry name" value="DEAD/DEAH_box_helicase_dom"/>
</dbReference>
<dbReference type="GO" id="GO:0005524">
    <property type="term" value="F:ATP binding"/>
    <property type="evidence" value="ECO:0007669"/>
    <property type="project" value="UniProtKB-KW"/>
</dbReference>
<name>A0A964V4V6_9PROT</name>
<keyword evidence="2" id="KW-0227">DNA damage</keyword>
<dbReference type="GO" id="GO:0016787">
    <property type="term" value="F:hydrolase activity"/>
    <property type="evidence" value="ECO:0007669"/>
    <property type="project" value="UniProtKB-KW"/>
</dbReference>
<dbReference type="Pfam" id="PF01336">
    <property type="entry name" value="tRNA_anti-codon"/>
    <property type="match status" value="1"/>
</dbReference>
<evidence type="ECO:0000313" key="10">
    <source>
        <dbReference type="EMBL" id="NBN87939.1"/>
    </source>
</evidence>
<evidence type="ECO:0000259" key="8">
    <source>
        <dbReference type="PROSITE" id="PS51192"/>
    </source>
</evidence>
<organism evidence="10 11">
    <name type="scientific">Candidatus Fonsibacter lacus</name>
    <dbReference type="NCBI Taxonomy" id="2576439"/>
    <lineage>
        <taxon>Bacteria</taxon>
        <taxon>Pseudomonadati</taxon>
        <taxon>Pseudomonadota</taxon>
        <taxon>Alphaproteobacteria</taxon>
        <taxon>Candidatus Pelagibacterales</taxon>
        <taxon>Candidatus Pelagibacterales incertae sedis</taxon>
        <taxon>Candidatus Fonsibacter</taxon>
    </lineage>
</organism>
<dbReference type="SUPFAM" id="SSF50249">
    <property type="entry name" value="Nucleic acid-binding proteins"/>
    <property type="match status" value="1"/>
</dbReference>
<dbReference type="GO" id="GO:0003677">
    <property type="term" value="F:DNA binding"/>
    <property type="evidence" value="ECO:0007669"/>
    <property type="project" value="UniProtKB-KW"/>
</dbReference>
<keyword evidence="3" id="KW-0378">Hydrolase</keyword>
<dbReference type="Proteomes" id="UP000713222">
    <property type="component" value="Unassembled WGS sequence"/>
</dbReference>
<gene>
    <name evidence="10" type="ORF">EBV32_02470</name>
</gene>
<proteinExistence type="predicted"/>